<evidence type="ECO:0000313" key="2">
    <source>
        <dbReference type="EMBL" id="QET03833.1"/>
    </source>
</evidence>
<sequence length="221" mass="23788">MAEFIVVLPILLLLCLGIVQFGLLYQAKATLDYAALQAARAGALDHGRNASMRSGLARGLAPLFTHSADLIGQQKALLYVNSIELLKPGAYRIDVINPTSAALQDFGKTNQYAGQTVREIPNDTLSFRSTSAGGSSGISIQDANLLKIRVTYCYAMAVPFANRTIFSLMNAIDDIYATGKPGSGLPKRPNTCYALSTVEGSWRIPLESEAIVRMQTPYRGG</sequence>
<evidence type="ECO:0000313" key="3">
    <source>
        <dbReference type="Proteomes" id="UP000322822"/>
    </source>
</evidence>
<dbReference type="EMBL" id="CP044065">
    <property type="protein sequence ID" value="QET03833.1"/>
    <property type="molecule type" value="Genomic_DNA"/>
</dbReference>
<accession>A0A5P2H8J6</accession>
<protein>
    <submittedName>
        <fullName evidence="2">Pilus assembly protein</fullName>
    </submittedName>
</protein>
<feature type="domain" description="TadE-like" evidence="1">
    <location>
        <begin position="2"/>
        <end position="40"/>
    </location>
</feature>
<evidence type="ECO:0000259" key="1">
    <source>
        <dbReference type="Pfam" id="PF07811"/>
    </source>
</evidence>
<dbReference type="InterPro" id="IPR012495">
    <property type="entry name" value="TadE-like_dom"/>
</dbReference>
<organism evidence="2 3">
    <name type="scientific">Cupriavidus pauculus</name>
    <dbReference type="NCBI Taxonomy" id="82633"/>
    <lineage>
        <taxon>Bacteria</taxon>
        <taxon>Pseudomonadati</taxon>
        <taxon>Pseudomonadota</taxon>
        <taxon>Betaproteobacteria</taxon>
        <taxon>Burkholderiales</taxon>
        <taxon>Burkholderiaceae</taxon>
        <taxon>Cupriavidus</taxon>
    </lineage>
</organism>
<dbReference type="Proteomes" id="UP000322822">
    <property type="component" value="Chromosome 1"/>
</dbReference>
<dbReference type="Pfam" id="PF07811">
    <property type="entry name" value="TadE"/>
    <property type="match status" value="1"/>
</dbReference>
<name>A0A5P2H8J6_9BURK</name>
<dbReference type="AlphaFoldDB" id="A0A5P2H8J6"/>
<proteinExistence type="predicted"/>
<gene>
    <name evidence="2" type="ORF">FOB72_13560</name>
</gene>
<dbReference type="OrthoDB" id="8526602at2"/>
<reference evidence="2 3" key="1">
    <citation type="submission" date="2019-09" db="EMBL/GenBank/DDBJ databases">
        <title>FDA dAtabase for Regulatory Grade micrObial Sequences (FDA-ARGOS): Supporting development and validation of Infectious Disease Dx tests.</title>
        <authorList>
            <person name="Sciortino C."/>
            <person name="Tallon L."/>
            <person name="Sadzewicz L."/>
            <person name="Vavikolanu K."/>
            <person name="Mehta A."/>
            <person name="Aluvathingal J."/>
            <person name="Nadendla S."/>
            <person name="Nandy P."/>
            <person name="Geyer C."/>
            <person name="Yan Y."/>
            <person name="Sichtig H."/>
        </authorList>
    </citation>
    <scope>NUCLEOTIDE SEQUENCE [LARGE SCALE GENOMIC DNA]</scope>
    <source>
        <strain evidence="2 3">FDAARGOS_664</strain>
    </source>
</reference>